<dbReference type="InterPro" id="IPR015797">
    <property type="entry name" value="NUDIX_hydrolase-like_dom_sf"/>
</dbReference>
<evidence type="ECO:0000313" key="2">
    <source>
        <dbReference type="Proteomes" id="UP001209713"/>
    </source>
</evidence>
<evidence type="ECO:0008006" key="3">
    <source>
        <dbReference type="Google" id="ProtNLM"/>
    </source>
</evidence>
<dbReference type="EMBL" id="JAOVZB010000004">
    <property type="protein sequence ID" value="MCV2403215.1"/>
    <property type="molecule type" value="Genomic_DNA"/>
</dbReference>
<reference evidence="1 2" key="1">
    <citation type="submission" date="2022-10" db="EMBL/GenBank/DDBJ databases">
        <title>Marinomonas transparenta sp. nov. and Marinomonas sargassi sp. nov., isolated from marine alga (Sargassum natans (L.) Gaillon).</title>
        <authorList>
            <person name="Wang Y."/>
        </authorList>
    </citation>
    <scope>NUCLEOTIDE SEQUENCE [LARGE SCALE GENOMIC DNA]</scope>
    <source>
        <strain evidence="1 2">C2222</strain>
    </source>
</reference>
<keyword evidence="2" id="KW-1185">Reference proteome</keyword>
<dbReference type="RefSeq" id="WP_263530595.1">
    <property type="nucleotide sequence ID" value="NZ_JAOVZB010000004.1"/>
</dbReference>
<dbReference type="SUPFAM" id="SSF55811">
    <property type="entry name" value="Nudix"/>
    <property type="match status" value="1"/>
</dbReference>
<sequence>MRLLKSSVHPSIESLDSPSFLRLAARGIVIRGEDILMLYTQRYDDYTLPGGGIDEGENPVEQIKLGHAPLKASKSVHLAIFSDFLGDLFYTEFMFSQGRGSE</sequence>
<accession>A0ABT2YTJ6</accession>
<comment type="caution">
    <text evidence="1">The sequence shown here is derived from an EMBL/GenBank/DDBJ whole genome shotgun (WGS) entry which is preliminary data.</text>
</comment>
<proteinExistence type="predicted"/>
<organism evidence="1 2">
    <name type="scientific">Marinomonas sargassi</name>
    <dbReference type="NCBI Taxonomy" id="2984494"/>
    <lineage>
        <taxon>Bacteria</taxon>
        <taxon>Pseudomonadati</taxon>
        <taxon>Pseudomonadota</taxon>
        <taxon>Gammaproteobacteria</taxon>
        <taxon>Oceanospirillales</taxon>
        <taxon>Oceanospirillaceae</taxon>
        <taxon>Marinomonas</taxon>
    </lineage>
</organism>
<gene>
    <name evidence="1" type="ORF">OFY17_10025</name>
</gene>
<protein>
    <recommendedName>
        <fullName evidence="3">Nudix hydrolase domain-containing protein</fullName>
    </recommendedName>
</protein>
<evidence type="ECO:0000313" key="1">
    <source>
        <dbReference type="EMBL" id="MCV2403215.1"/>
    </source>
</evidence>
<dbReference type="Proteomes" id="UP001209713">
    <property type="component" value="Unassembled WGS sequence"/>
</dbReference>
<dbReference type="Gene3D" id="3.90.79.10">
    <property type="entry name" value="Nucleoside Triphosphate Pyrophosphohydrolase"/>
    <property type="match status" value="1"/>
</dbReference>
<name>A0ABT2YTJ6_9GAMM</name>